<reference evidence="2" key="1">
    <citation type="submission" date="2013-03" db="EMBL/GenBank/DDBJ databases">
        <title>The Genome Sequence of Anopheles dirus WRAIR2.</title>
        <authorList>
            <consortium name="The Broad Institute Genomics Platform"/>
            <person name="Neafsey D.E."/>
            <person name="Walton C."/>
            <person name="Walker B."/>
            <person name="Young S.K."/>
            <person name="Zeng Q."/>
            <person name="Gargeya S."/>
            <person name="Fitzgerald M."/>
            <person name="Haas B."/>
            <person name="Abouelleil A."/>
            <person name="Allen A.W."/>
            <person name="Alvarado L."/>
            <person name="Arachchi H.M."/>
            <person name="Berlin A.M."/>
            <person name="Chapman S.B."/>
            <person name="Gainer-Dewar J."/>
            <person name="Goldberg J."/>
            <person name="Griggs A."/>
            <person name="Gujja S."/>
            <person name="Hansen M."/>
            <person name="Howarth C."/>
            <person name="Imamovic A."/>
            <person name="Ireland A."/>
            <person name="Larimer J."/>
            <person name="McCowan C."/>
            <person name="Murphy C."/>
            <person name="Pearson M."/>
            <person name="Poon T.W."/>
            <person name="Priest M."/>
            <person name="Roberts A."/>
            <person name="Saif S."/>
            <person name="Shea T."/>
            <person name="Sisk P."/>
            <person name="Sykes S."/>
            <person name="Wortman J."/>
            <person name="Nusbaum C."/>
            <person name="Birren B."/>
        </authorList>
    </citation>
    <scope>NUCLEOTIDE SEQUENCE [LARGE SCALE GENOMIC DNA]</scope>
    <source>
        <strain evidence="2">WRAIR2</strain>
    </source>
</reference>
<dbReference type="Proteomes" id="UP000075884">
    <property type="component" value="Unassembled WGS sequence"/>
</dbReference>
<dbReference type="VEuPathDB" id="VectorBase:ADIR014882"/>
<evidence type="ECO:0000313" key="1">
    <source>
        <dbReference type="EnsemblMetazoa" id="ADIR014882-PA"/>
    </source>
</evidence>
<protein>
    <submittedName>
        <fullName evidence="1">Uncharacterized protein</fullName>
    </submittedName>
</protein>
<sequence length="99" mass="11553">MYTKKICKQPLWNSTYRTSYTGQNPLRPLVPPKKVKPYIPEHRQRYLEQMGKKSPLEHRAFVGFKMSESCYANHQMTTETCQLCEMPTQCDCPCGCCEV</sequence>
<organism evidence="1 2">
    <name type="scientific">Anopheles dirus</name>
    <dbReference type="NCBI Taxonomy" id="7168"/>
    <lineage>
        <taxon>Eukaryota</taxon>
        <taxon>Metazoa</taxon>
        <taxon>Ecdysozoa</taxon>
        <taxon>Arthropoda</taxon>
        <taxon>Hexapoda</taxon>
        <taxon>Insecta</taxon>
        <taxon>Pterygota</taxon>
        <taxon>Neoptera</taxon>
        <taxon>Endopterygota</taxon>
        <taxon>Diptera</taxon>
        <taxon>Nematocera</taxon>
        <taxon>Culicoidea</taxon>
        <taxon>Culicidae</taxon>
        <taxon>Anophelinae</taxon>
        <taxon>Anopheles</taxon>
    </lineage>
</organism>
<name>A0A182NYI3_9DIPT</name>
<keyword evidence="2" id="KW-1185">Reference proteome</keyword>
<dbReference type="EnsemblMetazoa" id="ADIR014882-RA">
    <property type="protein sequence ID" value="ADIR014882-PA"/>
    <property type="gene ID" value="ADIR014882"/>
</dbReference>
<reference evidence="1" key="2">
    <citation type="submission" date="2020-05" db="UniProtKB">
        <authorList>
            <consortium name="EnsemblMetazoa"/>
        </authorList>
    </citation>
    <scope>IDENTIFICATION</scope>
    <source>
        <strain evidence="1">WRAIR2</strain>
    </source>
</reference>
<accession>A0A182NYI3</accession>
<proteinExistence type="predicted"/>
<dbReference type="AlphaFoldDB" id="A0A182NYI3"/>
<evidence type="ECO:0000313" key="2">
    <source>
        <dbReference type="Proteomes" id="UP000075884"/>
    </source>
</evidence>